<dbReference type="FunFam" id="3.40.109.10:FF:000001">
    <property type="entry name" value="Nitroreductase family"/>
    <property type="match status" value="1"/>
</dbReference>
<keyword evidence="6" id="KW-0539">Nucleus</keyword>
<feature type="domain" description="Nitroreductase" evidence="7">
    <location>
        <begin position="14"/>
        <end position="181"/>
    </location>
</feature>
<keyword evidence="4" id="KW-0963">Cytoplasm</keyword>
<dbReference type="Proteomes" id="UP000799302">
    <property type="component" value="Unassembled WGS sequence"/>
</dbReference>
<dbReference type="PANTHER" id="PTHR43035:SF4">
    <property type="entry name" value="NITROREDUCTASE FAMILY PROTEIN (AFU_ORTHOLOGUE AFUA_3G03530)"/>
    <property type="match status" value="1"/>
</dbReference>
<accession>A0A6A6U0V1</accession>
<dbReference type="GO" id="GO:0005634">
    <property type="term" value="C:nucleus"/>
    <property type="evidence" value="ECO:0007669"/>
    <property type="project" value="UniProtKB-SubCell"/>
</dbReference>
<dbReference type="InterPro" id="IPR033877">
    <property type="entry name" value="Frm2/Hbn1"/>
</dbReference>
<keyword evidence="9" id="KW-1185">Reference proteome</keyword>
<evidence type="ECO:0000256" key="4">
    <source>
        <dbReference type="ARBA" id="ARBA00022490"/>
    </source>
</evidence>
<dbReference type="EMBL" id="MU004240">
    <property type="protein sequence ID" value="KAF2665276.1"/>
    <property type="molecule type" value="Genomic_DNA"/>
</dbReference>
<evidence type="ECO:0000256" key="2">
    <source>
        <dbReference type="ARBA" id="ARBA00004496"/>
    </source>
</evidence>
<evidence type="ECO:0000256" key="1">
    <source>
        <dbReference type="ARBA" id="ARBA00004123"/>
    </source>
</evidence>
<proteinExistence type="inferred from homology"/>
<keyword evidence="5" id="KW-0560">Oxidoreductase</keyword>
<dbReference type="AlphaFoldDB" id="A0A6A6U0V1"/>
<evidence type="ECO:0000313" key="9">
    <source>
        <dbReference type="Proteomes" id="UP000799302"/>
    </source>
</evidence>
<gene>
    <name evidence="8" type="ORF">BT63DRAFT_434204</name>
</gene>
<dbReference type="Pfam" id="PF00881">
    <property type="entry name" value="Nitroreductase"/>
    <property type="match status" value="1"/>
</dbReference>
<evidence type="ECO:0000256" key="6">
    <source>
        <dbReference type="ARBA" id="ARBA00023242"/>
    </source>
</evidence>
<dbReference type="PANTHER" id="PTHR43035">
    <property type="entry name" value="FATTY ACID REPRESSION MUTANT PROTEIN 2-RELATED"/>
    <property type="match status" value="1"/>
</dbReference>
<dbReference type="GO" id="GO:0034599">
    <property type="term" value="P:cellular response to oxidative stress"/>
    <property type="evidence" value="ECO:0007669"/>
    <property type="project" value="InterPro"/>
</dbReference>
<dbReference type="InterPro" id="IPR029479">
    <property type="entry name" value="Nitroreductase"/>
</dbReference>
<dbReference type="OrthoDB" id="2138173at2759"/>
<protein>
    <submittedName>
        <fullName evidence="8">Nitroreductase</fullName>
    </submittedName>
</protein>
<dbReference type="Gene3D" id="3.40.109.10">
    <property type="entry name" value="NADH Oxidase"/>
    <property type="match status" value="1"/>
</dbReference>
<comment type="subcellular location">
    <subcellularLocation>
        <location evidence="2">Cytoplasm</location>
    </subcellularLocation>
    <subcellularLocation>
        <location evidence="1">Nucleus</location>
    </subcellularLocation>
</comment>
<comment type="similarity">
    <text evidence="3">Belongs to the nitroreductase family.</text>
</comment>
<dbReference type="InterPro" id="IPR000415">
    <property type="entry name" value="Nitroreductase-like"/>
</dbReference>
<dbReference type="SUPFAM" id="SSF55469">
    <property type="entry name" value="FMN-dependent nitroreductase-like"/>
    <property type="match status" value="1"/>
</dbReference>
<name>A0A6A6U0V1_9PEZI</name>
<reference evidence="8" key="1">
    <citation type="journal article" date="2020" name="Stud. Mycol.">
        <title>101 Dothideomycetes genomes: a test case for predicting lifestyles and emergence of pathogens.</title>
        <authorList>
            <person name="Haridas S."/>
            <person name="Albert R."/>
            <person name="Binder M."/>
            <person name="Bloem J."/>
            <person name="Labutti K."/>
            <person name="Salamov A."/>
            <person name="Andreopoulos B."/>
            <person name="Baker S."/>
            <person name="Barry K."/>
            <person name="Bills G."/>
            <person name="Bluhm B."/>
            <person name="Cannon C."/>
            <person name="Castanera R."/>
            <person name="Culley D."/>
            <person name="Daum C."/>
            <person name="Ezra D."/>
            <person name="Gonzalez J."/>
            <person name="Henrissat B."/>
            <person name="Kuo A."/>
            <person name="Liang C."/>
            <person name="Lipzen A."/>
            <person name="Lutzoni F."/>
            <person name="Magnuson J."/>
            <person name="Mondo S."/>
            <person name="Nolan M."/>
            <person name="Ohm R."/>
            <person name="Pangilinan J."/>
            <person name="Park H.-J."/>
            <person name="Ramirez L."/>
            <person name="Alfaro M."/>
            <person name="Sun H."/>
            <person name="Tritt A."/>
            <person name="Yoshinaga Y."/>
            <person name="Zwiers L.-H."/>
            <person name="Turgeon B."/>
            <person name="Goodwin S."/>
            <person name="Spatafora J."/>
            <person name="Crous P."/>
            <person name="Grigoriev I."/>
        </authorList>
    </citation>
    <scope>NUCLEOTIDE SEQUENCE</scope>
    <source>
        <strain evidence="8">CBS 115976</strain>
    </source>
</reference>
<evidence type="ECO:0000256" key="3">
    <source>
        <dbReference type="ARBA" id="ARBA00007118"/>
    </source>
</evidence>
<evidence type="ECO:0000313" key="8">
    <source>
        <dbReference type="EMBL" id="KAF2665276.1"/>
    </source>
</evidence>
<evidence type="ECO:0000259" key="7">
    <source>
        <dbReference type="Pfam" id="PF00881"/>
    </source>
</evidence>
<dbReference type="GO" id="GO:0005737">
    <property type="term" value="C:cytoplasm"/>
    <property type="evidence" value="ECO:0007669"/>
    <property type="project" value="UniProtKB-SubCell"/>
</dbReference>
<dbReference type="CDD" id="cd02140">
    <property type="entry name" value="Frm2-like"/>
    <property type="match status" value="1"/>
</dbReference>
<organism evidence="8 9">
    <name type="scientific">Microthyrium microscopicum</name>
    <dbReference type="NCBI Taxonomy" id="703497"/>
    <lineage>
        <taxon>Eukaryota</taxon>
        <taxon>Fungi</taxon>
        <taxon>Dikarya</taxon>
        <taxon>Ascomycota</taxon>
        <taxon>Pezizomycotina</taxon>
        <taxon>Dothideomycetes</taxon>
        <taxon>Dothideomycetes incertae sedis</taxon>
        <taxon>Microthyriales</taxon>
        <taxon>Microthyriaceae</taxon>
        <taxon>Microthyrium</taxon>
    </lineage>
</organism>
<dbReference type="GO" id="GO:0016491">
    <property type="term" value="F:oxidoreductase activity"/>
    <property type="evidence" value="ECO:0007669"/>
    <property type="project" value="UniProtKB-KW"/>
</dbReference>
<sequence>MAAKISTNDYLTAIKYRRSVYPLSDKVDVSDDRIVEIIKEVALTSPSSYNTQPGRFTVLLGAPHKKLWDMISEIATPIITQHAGEEMGKAMEGRFQIVLFWEDNTVVKKSGETHQASAHMFPQWSEHADAMAQIQIWTALELEGLGANLQHMSAIPPVEEAIRKEWNISADWSLKANMNFGAPTGDHPARPDKIPVDQTVTVFKS</sequence>
<evidence type="ECO:0000256" key="5">
    <source>
        <dbReference type="ARBA" id="ARBA00023002"/>
    </source>
</evidence>